<protein>
    <submittedName>
        <fullName evidence="1">Uncharacterized protein</fullName>
    </submittedName>
</protein>
<dbReference type="EMBL" id="WSEK01000005">
    <property type="protein sequence ID" value="MVQ51263.1"/>
    <property type="molecule type" value="Genomic_DNA"/>
</dbReference>
<comment type="caution">
    <text evidence="1">The sequence shown here is derived from an EMBL/GenBank/DDBJ whole genome shotgun (WGS) entry which is preliminary data.</text>
</comment>
<evidence type="ECO:0000313" key="2">
    <source>
        <dbReference type="Proteomes" id="UP000473525"/>
    </source>
</evidence>
<evidence type="ECO:0000313" key="1">
    <source>
        <dbReference type="EMBL" id="MVQ51263.1"/>
    </source>
</evidence>
<name>A0A6L6XX43_9ACTN</name>
<sequence length="146" mass="14712">MANFVAGGLTSAGSTTLPVAALVGSAAVLPRIREIGVFNTTSTAVALKLCRLTTAGTPGASLGAVAMNPRNPEAAVAALRNTYSSTAPTTTDLGFRAVLGAAVGSGFVWTFDDFDLCVDAAANAGVGILVENGTGQALQVYFKWSE</sequence>
<dbReference type="Proteomes" id="UP000473525">
    <property type="component" value="Unassembled WGS sequence"/>
</dbReference>
<dbReference type="RefSeq" id="WP_157346021.1">
    <property type="nucleotide sequence ID" value="NZ_WSEK01000005.1"/>
</dbReference>
<organism evidence="1 2">
    <name type="scientific">Nocardioides agri</name>
    <dbReference type="NCBI Taxonomy" id="2682843"/>
    <lineage>
        <taxon>Bacteria</taxon>
        <taxon>Bacillati</taxon>
        <taxon>Actinomycetota</taxon>
        <taxon>Actinomycetes</taxon>
        <taxon>Propionibacteriales</taxon>
        <taxon>Nocardioidaceae</taxon>
        <taxon>Nocardioides</taxon>
    </lineage>
</organism>
<keyword evidence="2" id="KW-1185">Reference proteome</keyword>
<gene>
    <name evidence="1" type="ORF">GON03_18945</name>
</gene>
<accession>A0A6L6XX43</accession>
<reference evidence="1 2" key="1">
    <citation type="submission" date="2019-12" db="EMBL/GenBank/DDBJ databases">
        <authorList>
            <person name="Huq M.A."/>
        </authorList>
    </citation>
    <scope>NUCLEOTIDE SEQUENCE [LARGE SCALE GENOMIC DNA]</scope>
    <source>
        <strain evidence="1 2">MAH-18</strain>
    </source>
</reference>
<dbReference type="AlphaFoldDB" id="A0A6L6XX43"/>
<proteinExistence type="predicted"/>